<comment type="caution">
    <text evidence="1">The sequence shown here is derived from an EMBL/GenBank/DDBJ whole genome shotgun (WGS) entry which is preliminary data.</text>
</comment>
<accession>A0AAJ1FUV0</accession>
<dbReference type="AlphaFoldDB" id="A0AAJ1FUV0"/>
<evidence type="ECO:0000313" key="1">
    <source>
        <dbReference type="EMBL" id="MCW0263524.1"/>
    </source>
</evidence>
<evidence type="ECO:0000313" key="2">
    <source>
        <dbReference type="Proteomes" id="UP001139307"/>
    </source>
</evidence>
<dbReference type="Proteomes" id="UP001139307">
    <property type="component" value="Unassembled WGS sequence"/>
</dbReference>
<sequence>MDNIEKYYKDKLKISDDERGELFQDFLKNEKEVNELFSKKTGLNKSDFAFLFFAVALQATRQFLLTGDLGSTFKLDERVKDNDKSIKKEIEAQQENYKKKNYSPDGKDGWGTKKTQKGYRTWLEIAMTKKVPYDVTEGSTTLNINMLGGYHRLKTLGHDPILGWIFGTLNIITDTVTLTNFQTYAVNMKNGLAFDIIKAPISLFELFQMGYESISEEWQRLPAAIFAQGLHLKSDEFTKLGLPIPVIGTFSEELALKIYKQNYDYLTLIKDIKIVGRQAAFSALINYIVATVHRFFYAPNKDEDEKLYEVKTRKILLYSNIIASTSNIIYTSLTGINNLDLGGLLVTLYRIVSDVSYITKIKKEFIENELNKKYQGQIDDLDREINQILEKLHFKNLG</sequence>
<gene>
    <name evidence="1" type="ORF">NLX61_03975</name>
</gene>
<dbReference type="EMBL" id="JAMXTT010000004">
    <property type="protein sequence ID" value="MCW0263524.1"/>
    <property type="molecule type" value="Genomic_DNA"/>
</dbReference>
<reference evidence="1" key="1">
    <citation type="submission" date="2022-06" db="EMBL/GenBank/DDBJ databases">
        <title>Draft Genome Sequence of Fusobacterium vincentii Strain CNGBCC1850030, Isolated from Healthy Human Feces.</title>
        <authorList>
            <person name="Jing X."/>
            <person name="Liu C."/>
            <person name="Ye Y."/>
            <person name="Xu J."/>
            <person name="Huang H."/>
            <person name="Wang B."/>
            <person name="Wei J."/>
            <person name="Zhao J."/>
        </authorList>
    </citation>
    <scope>NUCLEOTIDE SEQUENCE</scope>
    <source>
        <strain evidence="1">CNGBCC1850030</strain>
    </source>
</reference>
<organism evidence="1 2">
    <name type="scientific">Fusobacterium vincentii</name>
    <name type="common">Fusobacterium nucleatum subsp. vincentii</name>
    <dbReference type="NCBI Taxonomy" id="155615"/>
    <lineage>
        <taxon>Bacteria</taxon>
        <taxon>Fusobacteriati</taxon>
        <taxon>Fusobacteriota</taxon>
        <taxon>Fusobacteriia</taxon>
        <taxon>Fusobacteriales</taxon>
        <taxon>Fusobacteriaceae</taxon>
        <taxon>Fusobacterium</taxon>
    </lineage>
</organism>
<dbReference type="RefSeq" id="WP_023036090.1">
    <property type="nucleotide sequence ID" value="NZ_JAMXTT010000004.1"/>
</dbReference>
<proteinExistence type="predicted"/>
<protein>
    <submittedName>
        <fullName evidence="1">Uncharacterized protein</fullName>
    </submittedName>
</protein>
<name>A0AAJ1FUV0_FUSVC</name>